<gene>
    <name evidence="6" type="ORF">IOQ59_07855</name>
</gene>
<comment type="caution">
    <text evidence="6">The sequence shown here is derived from an EMBL/GenBank/DDBJ whole genome shotgun (WGS) entry which is preliminary data.</text>
</comment>
<dbReference type="Gene3D" id="1.10.150.730">
    <property type="match status" value="1"/>
</dbReference>
<dbReference type="InterPro" id="IPR023198">
    <property type="entry name" value="PGP-like_dom2"/>
</dbReference>
<dbReference type="InterPro" id="IPR036412">
    <property type="entry name" value="HAD-like_sf"/>
</dbReference>
<dbReference type="SFLD" id="SFLDS00003">
    <property type="entry name" value="Haloacid_Dehalogenase"/>
    <property type="match status" value="2"/>
</dbReference>
<dbReference type="EMBL" id="JADEYS010000006">
    <property type="protein sequence ID" value="MBE9397170.1"/>
    <property type="molecule type" value="Genomic_DNA"/>
</dbReference>
<dbReference type="InterPro" id="IPR023214">
    <property type="entry name" value="HAD_sf"/>
</dbReference>
<dbReference type="PANTHER" id="PTHR43434">
    <property type="entry name" value="PHOSPHOGLYCOLATE PHOSPHATASE"/>
    <property type="match status" value="1"/>
</dbReference>
<keyword evidence="7" id="KW-1185">Reference proteome</keyword>
<comment type="similarity">
    <text evidence="3">Belongs to the HAD-like hydrolase superfamily. CbbY/CbbZ/Gph/YieH family.</text>
</comment>
<organism evidence="6 7">
    <name type="scientific">Pontibacterium sinense</name>
    <dbReference type="NCBI Taxonomy" id="2781979"/>
    <lineage>
        <taxon>Bacteria</taxon>
        <taxon>Pseudomonadati</taxon>
        <taxon>Pseudomonadota</taxon>
        <taxon>Gammaproteobacteria</taxon>
        <taxon>Oceanospirillales</taxon>
        <taxon>Oceanospirillaceae</taxon>
        <taxon>Pontibacterium</taxon>
    </lineage>
</organism>
<feature type="region of interest" description="Disordered" evidence="5">
    <location>
        <begin position="267"/>
        <end position="291"/>
    </location>
</feature>
<comment type="pathway">
    <text evidence="2">Organic acid metabolism; glycolate biosynthesis; glycolate from 2-phosphoglycolate: step 1/1.</text>
</comment>
<dbReference type="NCBIfam" id="TIGR01549">
    <property type="entry name" value="HAD-SF-IA-v1"/>
    <property type="match status" value="2"/>
</dbReference>
<dbReference type="EC" id="3.1.3.18" evidence="4"/>
<proteinExistence type="inferred from homology"/>
<dbReference type="RefSeq" id="WP_193952716.1">
    <property type="nucleotide sequence ID" value="NZ_JADEYS010000006.1"/>
</dbReference>
<dbReference type="SFLD" id="SFLDG01129">
    <property type="entry name" value="C1.5:_HAD__Beta-PGM__Phosphata"/>
    <property type="match status" value="2"/>
</dbReference>
<evidence type="ECO:0000256" key="1">
    <source>
        <dbReference type="ARBA" id="ARBA00000830"/>
    </source>
</evidence>
<comment type="catalytic activity">
    <reaction evidence="1">
        <text>2-phosphoglycolate + H2O = glycolate + phosphate</text>
        <dbReference type="Rhea" id="RHEA:14369"/>
        <dbReference type="ChEBI" id="CHEBI:15377"/>
        <dbReference type="ChEBI" id="CHEBI:29805"/>
        <dbReference type="ChEBI" id="CHEBI:43474"/>
        <dbReference type="ChEBI" id="CHEBI:58033"/>
        <dbReference type="EC" id="3.1.3.18"/>
    </reaction>
</comment>
<protein>
    <recommendedName>
        <fullName evidence="4">phosphoglycolate phosphatase</fullName>
        <ecNumber evidence="4">3.1.3.18</ecNumber>
    </recommendedName>
</protein>
<evidence type="ECO:0000313" key="7">
    <source>
        <dbReference type="Proteomes" id="UP000640333"/>
    </source>
</evidence>
<dbReference type="Proteomes" id="UP000640333">
    <property type="component" value="Unassembled WGS sequence"/>
</dbReference>
<dbReference type="Pfam" id="PF13419">
    <property type="entry name" value="HAD_2"/>
    <property type="match status" value="2"/>
</dbReference>
<evidence type="ECO:0000256" key="2">
    <source>
        <dbReference type="ARBA" id="ARBA00004818"/>
    </source>
</evidence>
<dbReference type="GO" id="GO:0006281">
    <property type="term" value="P:DNA repair"/>
    <property type="evidence" value="ECO:0007669"/>
    <property type="project" value="TreeGrafter"/>
</dbReference>
<dbReference type="GO" id="GO:0008967">
    <property type="term" value="F:phosphoglycolate phosphatase activity"/>
    <property type="evidence" value="ECO:0007669"/>
    <property type="project" value="UniProtKB-EC"/>
</dbReference>
<dbReference type="InterPro" id="IPR050155">
    <property type="entry name" value="HAD-like_hydrolase_sf"/>
</dbReference>
<reference evidence="6" key="1">
    <citation type="submission" date="2020-10" db="EMBL/GenBank/DDBJ databases">
        <title>Bacterium isolated from coastal waters sediment.</title>
        <authorList>
            <person name="Chen R.-J."/>
            <person name="Lu D.-C."/>
            <person name="Zhu K.-L."/>
            <person name="Du Z.-J."/>
        </authorList>
    </citation>
    <scope>NUCLEOTIDE SEQUENCE</scope>
    <source>
        <strain evidence="6">N1Y112</strain>
    </source>
</reference>
<dbReference type="InterPro" id="IPR041492">
    <property type="entry name" value="HAD_2"/>
</dbReference>
<keyword evidence="6" id="KW-0378">Hydrolase</keyword>
<accession>A0A8J7FTR4</accession>
<name>A0A8J7FTR4_9GAMM</name>
<sequence length="569" mass="65616">MERPDLPFPKVMLFDWHGTLVNTHEAMYQAIEEMLSQVDELDLVRHLRPEAEAKTKEDEKLLRYIRIFRHLHPRVLAEQRISRTDIFDALFGENEEANAIAHHAYNECYRNHYGKVYPFQDGVYDYLCYLKKLGIKIGVVTNRSREFLDHELAHIDNGRWKNLFDTSLCGNEARRYKPAPDPLIEAIESLDESVGKEVWYVGDSLTDMITASKADITSIFYNGALWDAEWFEYTFSVVDHDKHRPDHIVHSFDDLIDQVEAAQGPIDSSLTAQRPARLAPLQPPPPREEPDWHPALAKLTYPRVVLFDWHATLVDTLDAMYHAVDDMLKELRELGLLDHLVEPDHCKSPDDMRLVEYVRDNLSLHPKIKLDRKISRTDIFEILFADNQAAKQLAHQGFTKHYRKYYGTALPFEPKVKQVLEGLRGLGLTVGVITNRDREFFVHELNTIDGDGWADLFDTDICGDDTVKRKPHPDQVFKAADNLDIPLGADVWYVGDSTTDVIAAKSAGITSVFFNGALWDQPWLNKIFPGNERYPHKPDVVVNDFSEFWAMMLSCRRKHHEKLATDESQ</sequence>
<dbReference type="InterPro" id="IPR006439">
    <property type="entry name" value="HAD-SF_hydro_IA"/>
</dbReference>
<dbReference type="Gene3D" id="1.10.150.240">
    <property type="entry name" value="Putative phosphatase, domain 2"/>
    <property type="match status" value="1"/>
</dbReference>
<evidence type="ECO:0000256" key="3">
    <source>
        <dbReference type="ARBA" id="ARBA00006171"/>
    </source>
</evidence>
<dbReference type="SUPFAM" id="SSF56784">
    <property type="entry name" value="HAD-like"/>
    <property type="match status" value="2"/>
</dbReference>
<dbReference type="Gene3D" id="3.40.50.1000">
    <property type="entry name" value="HAD superfamily/HAD-like"/>
    <property type="match status" value="2"/>
</dbReference>
<evidence type="ECO:0000313" key="6">
    <source>
        <dbReference type="EMBL" id="MBE9397170.1"/>
    </source>
</evidence>
<dbReference type="PANTHER" id="PTHR43434:SF1">
    <property type="entry name" value="PHOSPHOGLYCOLATE PHOSPHATASE"/>
    <property type="match status" value="1"/>
</dbReference>
<evidence type="ECO:0000256" key="5">
    <source>
        <dbReference type="SAM" id="MobiDB-lite"/>
    </source>
</evidence>
<dbReference type="AlphaFoldDB" id="A0A8J7FTR4"/>
<evidence type="ECO:0000256" key="4">
    <source>
        <dbReference type="ARBA" id="ARBA00013078"/>
    </source>
</evidence>